<dbReference type="GO" id="GO:0030272">
    <property type="term" value="F:5-formyltetrahydrofolate cyclo-ligase activity"/>
    <property type="evidence" value="ECO:0007669"/>
    <property type="project" value="UniProtKB-EC"/>
</dbReference>
<sequence length="193" mass="21495">MKKDLRTAILARRLALAPVEVAGKSAAIQAKLWQLPAFRRARLLMAYVACRNEVGTEKLIREALLEGKRVVLPVTDVREKMICARLISRYPEDLVAGPFGIPEPAAFCPLVAREELDLVLVPGVAYDVKGYRLGYGGGYYDRFLPGLRPDAVTVGLAYDFQVVPTVCPEAHDWPVEFIITEKRIIDSRQGSDR</sequence>
<dbReference type="GO" id="GO:0009396">
    <property type="term" value="P:folic acid-containing compound biosynthetic process"/>
    <property type="evidence" value="ECO:0007669"/>
    <property type="project" value="TreeGrafter"/>
</dbReference>
<dbReference type="GO" id="GO:0035999">
    <property type="term" value="P:tetrahydrofolate interconversion"/>
    <property type="evidence" value="ECO:0007669"/>
    <property type="project" value="TreeGrafter"/>
</dbReference>
<comment type="cofactor">
    <cofactor evidence="5">
        <name>Mg(2+)</name>
        <dbReference type="ChEBI" id="CHEBI:18420"/>
    </cofactor>
</comment>
<evidence type="ECO:0000256" key="3">
    <source>
        <dbReference type="ARBA" id="ARBA00022840"/>
    </source>
</evidence>
<dbReference type="InterPro" id="IPR037171">
    <property type="entry name" value="NagB/RpiA_transferase-like"/>
</dbReference>
<dbReference type="SUPFAM" id="SSF100950">
    <property type="entry name" value="NagB/RpiA/CoA transferase-like"/>
    <property type="match status" value="1"/>
</dbReference>
<gene>
    <name evidence="6" type="ORF">EDD75_0636</name>
</gene>
<evidence type="ECO:0000256" key="2">
    <source>
        <dbReference type="ARBA" id="ARBA00022741"/>
    </source>
</evidence>
<dbReference type="Pfam" id="PF01812">
    <property type="entry name" value="5-FTHF_cyc-lig"/>
    <property type="match status" value="1"/>
</dbReference>
<evidence type="ECO:0000313" key="7">
    <source>
        <dbReference type="Proteomes" id="UP000282654"/>
    </source>
</evidence>
<feature type="binding site" evidence="4">
    <location>
        <position position="53"/>
    </location>
    <ligand>
        <name>substrate</name>
    </ligand>
</feature>
<evidence type="ECO:0000256" key="4">
    <source>
        <dbReference type="PIRSR" id="PIRSR006806-1"/>
    </source>
</evidence>
<keyword evidence="5" id="KW-0479">Metal-binding</keyword>
<feature type="binding site" evidence="4">
    <location>
        <begin position="2"/>
        <end position="6"/>
    </location>
    <ligand>
        <name>ATP</name>
        <dbReference type="ChEBI" id="CHEBI:30616"/>
    </ligand>
</feature>
<dbReference type="GO" id="GO:0005524">
    <property type="term" value="F:ATP binding"/>
    <property type="evidence" value="ECO:0007669"/>
    <property type="project" value="UniProtKB-KW"/>
</dbReference>
<dbReference type="NCBIfam" id="TIGR02727">
    <property type="entry name" value="MTHFS_bact"/>
    <property type="match status" value="1"/>
</dbReference>
<keyword evidence="6" id="KW-0436">Ligase</keyword>
<reference evidence="6 7" key="1">
    <citation type="submission" date="2018-11" db="EMBL/GenBank/DDBJ databases">
        <title>Genomic Encyclopedia of Type Strains, Phase IV (KMG-IV): sequencing the most valuable type-strain genomes for metagenomic binning, comparative biology and taxonomic classification.</title>
        <authorList>
            <person name="Goeker M."/>
        </authorList>
    </citation>
    <scope>NUCLEOTIDE SEQUENCE [LARGE SCALE GENOMIC DNA]</scope>
    <source>
        <strain evidence="6 7">DSM 102936</strain>
    </source>
</reference>
<keyword evidence="2 4" id="KW-0547">Nucleotide-binding</keyword>
<dbReference type="AlphaFoldDB" id="A0A3N5BQD8"/>
<keyword evidence="5" id="KW-0460">Magnesium</keyword>
<dbReference type="Gene3D" id="3.40.50.10420">
    <property type="entry name" value="NagB/RpiA/CoA transferase-like"/>
    <property type="match status" value="1"/>
</dbReference>
<dbReference type="InterPro" id="IPR002698">
    <property type="entry name" value="FTHF_cligase"/>
</dbReference>
<dbReference type="RefSeq" id="WP_123927867.1">
    <property type="nucleotide sequence ID" value="NZ_RKRE01000001.1"/>
</dbReference>
<evidence type="ECO:0000256" key="5">
    <source>
        <dbReference type="RuleBase" id="RU361279"/>
    </source>
</evidence>
<comment type="catalytic activity">
    <reaction evidence="5">
        <text>(6S)-5-formyl-5,6,7,8-tetrahydrofolate + ATP = (6R)-5,10-methenyltetrahydrofolate + ADP + phosphate</text>
        <dbReference type="Rhea" id="RHEA:10488"/>
        <dbReference type="ChEBI" id="CHEBI:30616"/>
        <dbReference type="ChEBI" id="CHEBI:43474"/>
        <dbReference type="ChEBI" id="CHEBI:57455"/>
        <dbReference type="ChEBI" id="CHEBI:57457"/>
        <dbReference type="ChEBI" id="CHEBI:456216"/>
        <dbReference type="EC" id="6.3.3.2"/>
    </reaction>
</comment>
<keyword evidence="3 4" id="KW-0067">ATP-binding</keyword>
<dbReference type="Proteomes" id="UP000282654">
    <property type="component" value="Unassembled WGS sequence"/>
</dbReference>
<dbReference type="GO" id="GO:0046872">
    <property type="term" value="F:metal ion binding"/>
    <property type="evidence" value="ECO:0007669"/>
    <property type="project" value="UniProtKB-KW"/>
</dbReference>
<comment type="caution">
    <text evidence="6">The sequence shown here is derived from an EMBL/GenBank/DDBJ whole genome shotgun (WGS) entry which is preliminary data.</text>
</comment>
<dbReference type="EC" id="6.3.3.2" evidence="5"/>
<comment type="similarity">
    <text evidence="1 5">Belongs to the 5-formyltetrahydrofolate cyclo-ligase family.</text>
</comment>
<dbReference type="OrthoDB" id="9801938at2"/>
<dbReference type="PANTHER" id="PTHR23407:SF1">
    <property type="entry name" value="5-FORMYLTETRAHYDROFOLATE CYCLO-LIGASE"/>
    <property type="match status" value="1"/>
</dbReference>
<evidence type="ECO:0000256" key="1">
    <source>
        <dbReference type="ARBA" id="ARBA00010638"/>
    </source>
</evidence>
<dbReference type="InterPro" id="IPR024185">
    <property type="entry name" value="FTHF_cligase-like_sf"/>
</dbReference>
<accession>A0A3N5BQD8</accession>
<evidence type="ECO:0000313" key="6">
    <source>
        <dbReference type="EMBL" id="RPF49812.1"/>
    </source>
</evidence>
<organism evidence="6 7">
    <name type="scientific">Thermodesulfitimonas autotrophica</name>
    <dbReference type="NCBI Taxonomy" id="1894989"/>
    <lineage>
        <taxon>Bacteria</taxon>
        <taxon>Bacillati</taxon>
        <taxon>Bacillota</taxon>
        <taxon>Clostridia</taxon>
        <taxon>Thermoanaerobacterales</taxon>
        <taxon>Thermoanaerobacteraceae</taxon>
        <taxon>Thermodesulfitimonas</taxon>
    </lineage>
</organism>
<dbReference type="PANTHER" id="PTHR23407">
    <property type="entry name" value="ATPASE INHIBITOR/5-FORMYLTETRAHYDROFOLATE CYCLO-LIGASE"/>
    <property type="match status" value="1"/>
</dbReference>
<feature type="binding site" evidence="4">
    <location>
        <begin position="132"/>
        <end position="140"/>
    </location>
    <ligand>
        <name>ATP</name>
        <dbReference type="ChEBI" id="CHEBI:30616"/>
    </ligand>
</feature>
<dbReference type="EMBL" id="RKRE01000001">
    <property type="protein sequence ID" value="RPF49812.1"/>
    <property type="molecule type" value="Genomic_DNA"/>
</dbReference>
<feature type="binding site" evidence="4">
    <location>
        <position position="48"/>
    </location>
    <ligand>
        <name>substrate</name>
    </ligand>
</feature>
<dbReference type="PIRSF" id="PIRSF006806">
    <property type="entry name" value="FTHF_cligase"/>
    <property type="match status" value="1"/>
</dbReference>
<name>A0A3N5BQD8_9THEO</name>
<keyword evidence="7" id="KW-1185">Reference proteome</keyword>
<protein>
    <recommendedName>
        <fullName evidence="5">5-formyltetrahydrofolate cyclo-ligase</fullName>
        <ecNumber evidence="5">6.3.3.2</ecNumber>
    </recommendedName>
</protein>
<proteinExistence type="inferred from homology"/>